<reference evidence="1" key="1">
    <citation type="submission" date="2023-12" db="EMBL/GenBank/DDBJ databases">
        <title>Dolosigranulum savutii sp. nov. isolated from human upper respiratory samples collected in Botswana.</title>
        <authorList>
            <person name="Kelly M.S."/>
        </authorList>
    </citation>
    <scope>NUCLEOTIDE SEQUENCE</scope>
    <source>
        <strain evidence="1">MSK211</strain>
    </source>
</reference>
<evidence type="ECO:0000313" key="1">
    <source>
        <dbReference type="EMBL" id="XBC51002.1"/>
    </source>
</evidence>
<dbReference type="AlphaFoldDB" id="A0AB74TZA8"/>
<organism evidence="1">
    <name type="scientific">Dolosigranulum savutiense</name>
    <dbReference type="NCBI Taxonomy" id="3110288"/>
    <lineage>
        <taxon>Bacteria</taxon>
        <taxon>Bacillati</taxon>
        <taxon>Bacillota</taxon>
        <taxon>Bacilli</taxon>
        <taxon>Lactobacillales</taxon>
        <taxon>Carnobacteriaceae</taxon>
        <taxon>Dolosigranulum</taxon>
    </lineage>
</organism>
<sequence>MFKLIESNSHGIKEVLNNGKIVWKKELEIIEFSPIDLLIGQEEYIGTYGVIRNIPSDFLKKYQGNSLLFSADFKAIKTNRETLELNRMSFFGKPVSKELRSYSPAFIDFVRRNRNESSIGFVERIGG</sequence>
<proteinExistence type="predicted"/>
<dbReference type="EMBL" id="CP142436">
    <property type="protein sequence ID" value="XBC51002.1"/>
    <property type="molecule type" value="Genomic_DNA"/>
</dbReference>
<protein>
    <submittedName>
        <fullName evidence="1">Uncharacterized protein</fullName>
    </submittedName>
</protein>
<gene>
    <name evidence="1" type="ORF">VUQ07_07100</name>
</gene>
<dbReference type="RefSeq" id="WP_347299101.1">
    <property type="nucleotide sequence ID" value="NZ_CP142436.1"/>
</dbReference>
<name>A0AB74TZA8_9LACT</name>
<accession>A0AB74TZA8</accession>